<feature type="chain" id="PRO_5011445530" description="Tetratricopeptide repeat-containing protein" evidence="1">
    <location>
        <begin position="21"/>
        <end position="217"/>
    </location>
</feature>
<dbReference type="OrthoDB" id="1150971at2"/>
<dbReference type="Proteomes" id="UP000199532">
    <property type="component" value="Unassembled WGS sequence"/>
</dbReference>
<name>A0A1H6U598_9BACT</name>
<feature type="signal peptide" evidence="1">
    <location>
        <begin position="1"/>
        <end position="20"/>
    </location>
</feature>
<dbReference type="AlphaFoldDB" id="A0A1H6U598"/>
<dbReference type="SUPFAM" id="SSF48452">
    <property type="entry name" value="TPR-like"/>
    <property type="match status" value="1"/>
</dbReference>
<sequence>MKKSLLTITLIFAVMVSIFAQENPYHKVMITEISKLDQADSLKKFQQSANAFSRISQLNPKEWQPYYYGALAYIYQGLDGSLSLAKKDEALAKAAELIKKADAISPDNSEIITLEGFKVMAEVSADPASRGQSLSGTVMSNFGKALKIDPENPRAAVLMAQMEFGMAKFFNSGTEKACDLVKKSQVSFAGQNQNALKASLMPSWGKFLADKLSKVCQ</sequence>
<dbReference type="InterPro" id="IPR011990">
    <property type="entry name" value="TPR-like_helical_dom_sf"/>
</dbReference>
<dbReference type="RefSeq" id="WP_090335369.1">
    <property type="nucleotide sequence ID" value="NZ_FNXY01000003.1"/>
</dbReference>
<organism evidence="2 3">
    <name type="scientific">Dyadobacter koreensis</name>
    <dbReference type="NCBI Taxonomy" id="408657"/>
    <lineage>
        <taxon>Bacteria</taxon>
        <taxon>Pseudomonadati</taxon>
        <taxon>Bacteroidota</taxon>
        <taxon>Cytophagia</taxon>
        <taxon>Cytophagales</taxon>
        <taxon>Spirosomataceae</taxon>
        <taxon>Dyadobacter</taxon>
    </lineage>
</organism>
<evidence type="ECO:0000313" key="3">
    <source>
        <dbReference type="Proteomes" id="UP000199532"/>
    </source>
</evidence>
<evidence type="ECO:0000313" key="2">
    <source>
        <dbReference type="EMBL" id="SEI83102.1"/>
    </source>
</evidence>
<protein>
    <recommendedName>
        <fullName evidence="4">Tetratricopeptide repeat-containing protein</fullName>
    </recommendedName>
</protein>
<dbReference type="EMBL" id="FNXY01000003">
    <property type="protein sequence ID" value="SEI83102.1"/>
    <property type="molecule type" value="Genomic_DNA"/>
</dbReference>
<keyword evidence="1" id="KW-0732">Signal</keyword>
<gene>
    <name evidence="2" type="ORF">SAMN04487995_2402</name>
</gene>
<dbReference type="STRING" id="408657.SAMN04487995_2402"/>
<proteinExistence type="predicted"/>
<dbReference type="Gene3D" id="1.25.40.10">
    <property type="entry name" value="Tetratricopeptide repeat domain"/>
    <property type="match status" value="1"/>
</dbReference>
<accession>A0A1H6U598</accession>
<evidence type="ECO:0008006" key="4">
    <source>
        <dbReference type="Google" id="ProtNLM"/>
    </source>
</evidence>
<reference evidence="2 3" key="1">
    <citation type="submission" date="2016-10" db="EMBL/GenBank/DDBJ databases">
        <authorList>
            <person name="de Groot N.N."/>
        </authorList>
    </citation>
    <scope>NUCLEOTIDE SEQUENCE [LARGE SCALE GENOMIC DNA]</scope>
    <source>
        <strain evidence="2 3">DSM 19938</strain>
    </source>
</reference>
<keyword evidence="3" id="KW-1185">Reference proteome</keyword>
<evidence type="ECO:0000256" key="1">
    <source>
        <dbReference type="SAM" id="SignalP"/>
    </source>
</evidence>